<evidence type="ECO:0000256" key="1">
    <source>
        <dbReference type="SAM" id="MobiDB-lite"/>
    </source>
</evidence>
<organism evidence="2 3">
    <name type="scientific">Potamilus streckersoni</name>
    <dbReference type="NCBI Taxonomy" id="2493646"/>
    <lineage>
        <taxon>Eukaryota</taxon>
        <taxon>Metazoa</taxon>
        <taxon>Spiralia</taxon>
        <taxon>Lophotrochozoa</taxon>
        <taxon>Mollusca</taxon>
        <taxon>Bivalvia</taxon>
        <taxon>Autobranchia</taxon>
        <taxon>Heteroconchia</taxon>
        <taxon>Palaeoheterodonta</taxon>
        <taxon>Unionida</taxon>
        <taxon>Unionoidea</taxon>
        <taxon>Unionidae</taxon>
        <taxon>Ambleminae</taxon>
        <taxon>Lampsilini</taxon>
        <taxon>Potamilus</taxon>
    </lineage>
</organism>
<keyword evidence="3" id="KW-1185">Reference proteome</keyword>
<evidence type="ECO:0000313" key="3">
    <source>
        <dbReference type="Proteomes" id="UP001195483"/>
    </source>
</evidence>
<name>A0AAE0VK25_9BIVA</name>
<dbReference type="AlphaFoldDB" id="A0AAE0VK25"/>
<reference evidence="2" key="1">
    <citation type="journal article" date="2021" name="Genome Biol. Evol.">
        <title>A High-Quality Reference Genome for a Parasitic Bivalve with Doubly Uniparental Inheritance (Bivalvia: Unionida).</title>
        <authorList>
            <person name="Smith C.H."/>
        </authorList>
    </citation>
    <scope>NUCLEOTIDE SEQUENCE</scope>
    <source>
        <strain evidence="2">CHS0354</strain>
    </source>
</reference>
<feature type="region of interest" description="Disordered" evidence="1">
    <location>
        <begin position="1"/>
        <end position="49"/>
    </location>
</feature>
<evidence type="ECO:0000313" key="2">
    <source>
        <dbReference type="EMBL" id="KAK3580769.1"/>
    </source>
</evidence>
<reference evidence="2" key="2">
    <citation type="journal article" date="2021" name="Genome Biol. Evol.">
        <title>Developing a high-quality reference genome for a parasitic bivalve with doubly uniparental inheritance (Bivalvia: Unionida).</title>
        <authorList>
            <person name="Smith C.H."/>
        </authorList>
    </citation>
    <scope>NUCLEOTIDE SEQUENCE</scope>
    <source>
        <strain evidence="2">CHS0354</strain>
        <tissue evidence="2">Mantle</tissue>
    </source>
</reference>
<dbReference type="Proteomes" id="UP001195483">
    <property type="component" value="Unassembled WGS sequence"/>
</dbReference>
<gene>
    <name evidence="2" type="ORF">CHS0354_023058</name>
</gene>
<proteinExistence type="predicted"/>
<protein>
    <submittedName>
        <fullName evidence="2">Uncharacterized protein</fullName>
    </submittedName>
</protein>
<comment type="caution">
    <text evidence="2">The sequence shown here is derived from an EMBL/GenBank/DDBJ whole genome shotgun (WGS) entry which is preliminary data.</text>
</comment>
<sequence length="166" mass="18757">MMVTSKLKCQGQDHLQRSRRVHGVHPPQPTLGGKPQCLQRRQTGTVHPPRTADGYTMCIRIRRRLEENQCLYNVGRRLHGVYPPPPMFRGKPLCLQRRQTGVRCSPAVYVGRNTRICNVGRQVHGVQPPPTLGGEALCLQRRQTATRCVHWDGNADIGMETNVFTT</sequence>
<accession>A0AAE0VK25</accession>
<reference evidence="2" key="3">
    <citation type="submission" date="2023-05" db="EMBL/GenBank/DDBJ databases">
        <authorList>
            <person name="Smith C.H."/>
        </authorList>
    </citation>
    <scope>NUCLEOTIDE SEQUENCE</scope>
    <source>
        <strain evidence="2">CHS0354</strain>
        <tissue evidence="2">Mantle</tissue>
    </source>
</reference>
<dbReference type="EMBL" id="JAEAOA010001395">
    <property type="protein sequence ID" value="KAK3580769.1"/>
    <property type="molecule type" value="Genomic_DNA"/>
</dbReference>